<dbReference type="PANTHER" id="PTHR48081">
    <property type="entry name" value="AB HYDROLASE SUPERFAMILY PROTEIN C4A8.06C"/>
    <property type="match status" value="1"/>
</dbReference>
<dbReference type="EMBL" id="JAAMOW010000001">
    <property type="protein sequence ID" value="NGY03281.1"/>
    <property type="molecule type" value="Genomic_DNA"/>
</dbReference>
<dbReference type="RefSeq" id="WP_166250703.1">
    <property type="nucleotide sequence ID" value="NZ_JAAMOW010000001.1"/>
</dbReference>
<dbReference type="GO" id="GO:0004806">
    <property type="term" value="F:triacylglycerol lipase activity"/>
    <property type="evidence" value="ECO:0007669"/>
    <property type="project" value="TreeGrafter"/>
</dbReference>
<evidence type="ECO:0000259" key="3">
    <source>
        <dbReference type="Pfam" id="PF07859"/>
    </source>
</evidence>
<comment type="similarity">
    <text evidence="1">Belongs to the 'GDXG' lipolytic enzyme family.</text>
</comment>
<protein>
    <submittedName>
        <fullName evidence="4">Alpha/beta hydrolase</fullName>
    </submittedName>
</protein>
<gene>
    <name evidence="4" type="ORF">G7Y85_00735</name>
</gene>
<dbReference type="SUPFAM" id="SSF53474">
    <property type="entry name" value="alpha/beta-Hydrolases"/>
    <property type="match status" value="1"/>
</dbReference>
<evidence type="ECO:0000256" key="1">
    <source>
        <dbReference type="ARBA" id="ARBA00010515"/>
    </source>
</evidence>
<dbReference type="Gene3D" id="3.40.50.1820">
    <property type="entry name" value="alpha/beta hydrolase"/>
    <property type="match status" value="1"/>
</dbReference>
<feature type="domain" description="Alpha/beta hydrolase fold-3" evidence="3">
    <location>
        <begin position="68"/>
        <end position="271"/>
    </location>
</feature>
<dbReference type="InterPro" id="IPR013094">
    <property type="entry name" value="AB_hydrolase_3"/>
</dbReference>
<dbReference type="AlphaFoldDB" id="A0A6M2BLZ0"/>
<dbReference type="InterPro" id="IPR050300">
    <property type="entry name" value="GDXG_lipolytic_enzyme"/>
</dbReference>
<organism evidence="4 5">
    <name type="scientific">Solimonas terrae</name>
    <dbReference type="NCBI Taxonomy" id="1396819"/>
    <lineage>
        <taxon>Bacteria</taxon>
        <taxon>Pseudomonadati</taxon>
        <taxon>Pseudomonadota</taxon>
        <taxon>Gammaproteobacteria</taxon>
        <taxon>Nevskiales</taxon>
        <taxon>Nevskiaceae</taxon>
        <taxon>Solimonas</taxon>
    </lineage>
</organism>
<comment type="caution">
    <text evidence="4">The sequence shown here is derived from an EMBL/GenBank/DDBJ whole genome shotgun (WGS) entry which is preliminary data.</text>
</comment>
<name>A0A6M2BLZ0_9GAMM</name>
<evidence type="ECO:0000256" key="2">
    <source>
        <dbReference type="ARBA" id="ARBA00022801"/>
    </source>
</evidence>
<reference evidence="4 5" key="1">
    <citation type="journal article" date="2014" name="Int. J. Syst. Evol. Microbiol.">
        <title>Solimonas terrae sp. nov., isolated from soil.</title>
        <authorList>
            <person name="Kim S.J."/>
            <person name="Moon J.Y."/>
            <person name="Weon H.Y."/>
            <person name="Ahn J.H."/>
            <person name="Chen W.M."/>
            <person name="Kwon S.W."/>
        </authorList>
    </citation>
    <scope>NUCLEOTIDE SEQUENCE [LARGE SCALE GENOMIC DNA]</scope>
    <source>
        <strain evidence="4 5">KIS83-12</strain>
    </source>
</reference>
<dbReference type="PANTHER" id="PTHR48081:SF30">
    <property type="entry name" value="ACETYL-HYDROLASE LIPR-RELATED"/>
    <property type="match status" value="1"/>
</dbReference>
<keyword evidence="5" id="KW-1185">Reference proteome</keyword>
<evidence type="ECO:0000313" key="4">
    <source>
        <dbReference type="EMBL" id="NGY03281.1"/>
    </source>
</evidence>
<dbReference type="InterPro" id="IPR029058">
    <property type="entry name" value="AB_hydrolase_fold"/>
</dbReference>
<dbReference type="Pfam" id="PF07859">
    <property type="entry name" value="Abhydrolase_3"/>
    <property type="match status" value="1"/>
</dbReference>
<sequence length="298" mass="32246">MERDALRAPAASDTDAWRRRNRQELRKREAMNMALLERYRPDIRQMHLGGVAVTDIRPARGAVAGKLLLYTHGGGFVGGAAHDALDSTLPLAEETGLRILSVDYTLAPEADHARIGEQVLAVLAALYADGFAPGDIGIYGDSAGAAIAASAMLRARARAMPLPAGLVLWSPWADLSCSGDSYRTLHDAEPFYTSDDFLGATARCYAGSSALTDPLVSVLFADYHAGYLPTLIQCGTRELLLSDAVRLQRRMLDAGVDARLEIHDGLWHVFQFKPVESPEAVAARRSTGKFLLQRLGVC</sequence>
<proteinExistence type="inferred from homology"/>
<keyword evidence="2 4" id="KW-0378">Hydrolase</keyword>
<dbReference type="Proteomes" id="UP000472676">
    <property type="component" value="Unassembled WGS sequence"/>
</dbReference>
<accession>A0A6M2BLZ0</accession>
<evidence type="ECO:0000313" key="5">
    <source>
        <dbReference type="Proteomes" id="UP000472676"/>
    </source>
</evidence>